<proteinExistence type="predicted"/>
<reference evidence="2" key="1">
    <citation type="submission" date="2021-05" db="EMBL/GenBank/DDBJ databases">
        <authorList>
            <person name="Alioto T."/>
            <person name="Alioto T."/>
            <person name="Gomez Garrido J."/>
        </authorList>
    </citation>
    <scope>NUCLEOTIDE SEQUENCE</scope>
</reference>
<evidence type="ECO:0000313" key="2">
    <source>
        <dbReference type="EMBL" id="CAG6478739.1"/>
    </source>
</evidence>
<organism evidence="2">
    <name type="scientific">Culex pipiens</name>
    <name type="common">House mosquito</name>
    <dbReference type="NCBI Taxonomy" id="7175"/>
    <lineage>
        <taxon>Eukaryota</taxon>
        <taxon>Metazoa</taxon>
        <taxon>Ecdysozoa</taxon>
        <taxon>Arthropoda</taxon>
        <taxon>Hexapoda</taxon>
        <taxon>Insecta</taxon>
        <taxon>Pterygota</taxon>
        <taxon>Neoptera</taxon>
        <taxon>Endopterygota</taxon>
        <taxon>Diptera</taxon>
        <taxon>Nematocera</taxon>
        <taxon>Culicoidea</taxon>
        <taxon>Culicidae</taxon>
        <taxon>Culicinae</taxon>
        <taxon>Culicini</taxon>
        <taxon>Culex</taxon>
        <taxon>Culex</taxon>
    </lineage>
</organism>
<dbReference type="PANTHER" id="PTHR13518:SF1">
    <property type="entry name" value="C2ORF42 HOMOLOG"/>
    <property type="match status" value="1"/>
</dbReference>
<dbReference type="Pfam" id="PF14952">
    <property type="entry name" value="zf-tcix"/>
    <property type="match status" value="1"/>
</dbReference>
<dbReference type="InterPro" id="IPR026049">
    <property type="entry name" value="C2orf42"/>
</dbReference>
<name>A0A8D8FQK3_CULPI</name>
<dbReference type="EMBL" id="HBUE01083764">
    <property type="protein sequence ID" value="CAG6478739.1"/>
    <property type="molecule type" value="Transcribed_RNA"/>
</dbReference>
<protein>
    <submittedName>
        <fullName evidence="2">Uncharacterized protein C2orf42 homolog</fullName>
    </submittedName>
</protein>
<sequence length="678" mass="75744">MSFKLTNRWTKRGIKKCPKCGTENGQRSKRCKNLSCQHVPEAPPSTITKAKASRSATFGGHFVAVRLMQPDGSVQLFSVRQRQGGNKIVRGFVEIRDCFDSGGAGLNEDLVLQLKTGVCYVDCHPHTGPEGTCQHVRAASESTEFGEELAIQREVLELLALTVDERELIWKQQLRCGPGGPLVQKVAEDTFVVRCEDELHQLVPFCHVQLKQLSSSINYDCQVKATSDQTTPCYHAHIVAAAILSSSKFRPIFESVVKHLLLSPVPTPQDEQIKLLDSMILVPNSFPPLDATDQFLVTTIENLPESPSETPVSSSPIIELINSTENSTSIGEAFTSVYDEHENIQLMECQIELMDQFMLTDQIDFCPSDVELSDENVVFPADEELGLVVDDTEVPKEPAPKTKSAKLVEVTTKKAALRQTSKVAKEKLKKGSYSVRRLMKILESNGVVFNRIKRSEAAAMAVGSVAEGGSVPSHEASLCGLTFTGWLESVIERINSVIHYVGNGKPDTLMFSIHETFFQCLRSRFSVGHRLRMPEHSYELEEPRRGLTCQVYKFSCYRSLRHVFKTDRIALMFEKSFRRAADGSFVEIDLSDGDGSSKVGRPIRAHEFTTYVKMGSYRREEEAQVHYFVIEWIAGVLPVSRFGEMRISFEYGHRENRVHVEPPTTASDKGISVSSKNE</sequence>
<evidence type="ECO:0000259" key="1">
    <source>
        <dbReference type="Pfam" id="PF14952"/>
    </source>
</evidence>
<dbReference type="AlphaFoldDB" id="A0A8D8FQK3"/>
<dbReference type="InterPro" id="IPR029269">
    <property type="entry name" value="Zf-tcix"/>
</dbReference>
<dbReference type="PANTHER" id="PTHR13518">
    <property type="entry name" value="PUTATIVE TREBLE-CLEF ZINC-FINGER C2ORF42 FAMILY MEMBER"/>
    <property type="match status" value="1"/>
</dbReference>
<feature type="domain" description="Putative treble-clef zinc-finger" evidence="1">
    <location>
        <begin position="7"/>
        <end position="42"/>
    </location>
</feature>
<accession>A0A8D8FQK3</accession>
<dbReference type="GO" id="GO:0005634">
    <property type="term" value="C:nucleus"/>
    <property type="evidence" value="ECO:0007669"/>
    <property type="project" value="TreeGrafter"/>
</dbReference>